<evidence type="ECO:0000256" key="1">
    <source>
        <dbReference type="SAM" id="MobiDB-lite"/>
    </source>
</evidence>
<comment type="caution">
    <text evidence="2">The sequence shown here is derived from an EMBL/GenBank/DDBJ whole genome shotgun (WGS) entry which is preliminary data.</text>
</comment>
<dbReference type="Proteomes" id="UP001165121">
    <property type="component" value="Unassembled WGS sequence"/>
</dbReference>
<dbReference type="PANTHER" id="PTHR10073:SF52">
    <property type="entry name" value="MISMATCH REPAIR ENDONUCLEASE PMS2"/>
    <property type="match status" value="1"/>
</dbReference>
<dbReference type="SUPFAM" id="SSF54211">
    <property type="entry name" value="Ribosomal protein S5 domain 2-like"/>
    <property type="match status" value="1"/>
</dbReference>
<organism evidence="2 3">
    <name type="scientific">Phytophthora fragariaefolia</name>
    <dbReference type="NCBI Taxonomy" id="1490495"/>
    <lineage>
        <taxon>Eukaryota</taxon>
        <taxon>Sar</taxon>
        <taxon>Stramenopiles</taxon>
        <taxon>Oomycota</taxon>
        <taxon>Peronosporomycetes</taxon>
        <taxon>Peronosporales</taxon>
        <taxon>Peronosporaceae</taxon>
        <taxon>Phytophthora</taxon>
    </lineage>
</organism>
<dbReference type="GO" id="GO:0032389">
    <property type="term" value="C:MutLalpha complex"/>
    <property type="evidence" value="ECO:0007669"/>
    <property type="project" value="TreeGrafter"/>
</dbReference>
<dbReference type="GO" id="GO:0006298">
    <property type="term" value="P:mismatch repair"/>
    <property type="evidence" value="ECO:0007669"/>
    <property type="project" value="InterPro"/>
</dbReference>
<proteinExistence type="predicted"/>
<dbReference type="AlphaFoldDB" id="A0A9W6UEG7"/>
<dbReference type="EMBL" id="BSXT01000652">
    <property type="protein sequence ID" value="GMF31767.1"/>
    <property type="molecule type" value="Genomic_DNA"/>
</dbReference>
<accession>A0A9W6UEG7</accession>
<gene>
    <name evidence="2" type="ORF">Pfra01_000737800</name>
</gene>
<dbReference type="GO" id="GO:0140664">
    <property type="term" value="F:ATP-dependent DNA damage sensor activity"/>
    <property type="evidence" value="ECO:0007669"/>
    <property type="project" value="InterPro"/>
</dbReference>
<reference evidence="2" key="1">
    <citation type="submission" date="2023-04" db="EMBL/GenBank/DDBJ databases">
        <title>Phytophthora fragariaefolia NBRC 109709.</title>
        <authorList>
            <person name="Ichikawa N."/>
            <person name="Sato H."/>
            <person name="Tonouchi N."/>
        </authorList>
    </citation>
    <scope>NUCLEOTIDE SEQUENCE</scope>
    <source>
        <strain evidence="2">NBRC 109709</strain>
    </source>
</reference>
<feature type="region of interest" description="Disordered" evidence="1">
    <location>
        <begin position="31"/>
        <end position="61"/>
    </location>
</feature>
<dbReference type="InterPro" id="IPR020568">
    <property type="entry name" value="Ribosomal_Su5_D2-typ_SF"/>
</dbReference>
<dbReference type="InterPro" id="IPR014721">
    <property type="entry name" value="Ribsml_uS5_D2-typ_fold_subgr"/>
</dbReference>
<evidence type="ECO:0000313" key="2">
    <source>
        <dbReference type="EMBL" id="GMF31767.1"/>
    </source>
</evidence>
<dbReference type="Gene3D" id="3.30.230.10">
    <property type="match status" value="1"/>
</dbReference>
<name>A0A9W6UEG7_9STRA</name>
<dbReference type="GO" id="GO:0016887">
    <property type="term" value="F:ATP hydrolysis activity"/>
    <property type="evidence" value="ECO:0007669"/>
    <property type="project" value="InterPro"/>
</dbReference>
<dbReference type="PANTHER" id="PTHR10073">
    <property type="entry name" value="DNA MISMATCH REPAIR PROTEIN MLH, PMS, MUTL"/>
    <property type="match status" value="1"/>
</dbReference>
<sequence>MGENIANVFGTKFFRTLVRVNFELRGTVNADAEDKGDDSAGDSDSEQQISAMEDDNVSGQKRKVEGFVSKVGAGVGRSDNDRQFFFINGRPFDLPKVSWWAKIWAAF</sequence>
<dbReference type="InterPro" id="IPR038973">
    <property type="entry name" value="MutL/Mlh/Pms-like"/>
</dbReference>
<dbReference type="OrthoDB" id="10254304at2759"/>
<keyword evidence="3" id="KW-1185">Reference proteome</keyword>
<feature type="compositionally biased region" description="Acidic residues" evidence="1">
    <location>
        <begin position="34"/>
        <end position="45"/>
    </location>
</feature>
<protein>
    <submittedName>
        <fullName evidence="2">Unnamed protein product</fullName>
    </submittedName>
</protein>
<evidence type="ECO:0000313" key="3">
    <source>
        <dbReference type="Proteomes" id="UP001165121"/>
    </source>
</evidence>